<evidence type="ECO:0000313" key="1">
    <source>
        <dbReference type="EMBL" id="SDW35554.1"/>
    </source>
</evidence>
<gene>
    <name evidence="1" type="ORF">SAMN05444336_101790</name>
</gene>
<dbReference type="AlphaFoldDB" id="A0A1H2SX13"/>
<keyword evidence="2" id="KW-1185">Reference proteome</keyword>
<protein>
    <submittedName>
        <fullName evidence="1">Uncharacterized protein</fullName>
    </submittedName>
</protein>
<name>A0A1H2SX13_9RHOB</name>
<reference evidence="1 2" key="1">
    <citation type="submission" date="2016-10" db="EMBL/GenBank/DDBJ databases">
        <authorList>
            <person name="de Groot N.N."/>
        </authorList>
    </citation>
    <scope>NUCLEOTIDE SEQUENCE [LARGE SCALE GENOMIC DNA]</scope>
    <source>
        <strain evidence="1 2">DSM 17890</strain>
    </source>
</reference>
<accession>A0A1H2SX13</accession>
<dbReference type="InterPro" id="IPR056928">
    <property type="entry name" value="Gp77-like"/>
</dbReference>
<sequence>MGDYLTKRSDETRPVALAWQGLAPGETVREDLGWMIVPQEMDAEALVLVCANCAGEASTAVLRGGRAGHVYHVSNRVRTSADRVLSQGLMLRVLAA</sequence>
<dbReference type="Proteomes" id="UP000199118">
    <property type="component" value="Unassembled WGS sequence"/>
</dbReference>
<proteinExistence type="predicted"/>
<dbReference type="Pfam" id="PF23148">
    <property type="entry name" value="Gp77"/>
    <property type="match status" value="1"/>
</dbReference>
<dbReference type="RefSeq" id="WP_092679792.1">
    <property type="nucleotide sequence ID" value="NZ_FNMZ01000001.1"/>
</dbReference>
<dbReference type="STRING" id="356660.SAMN05444336_101790"/>
<evidence type="ECO:0000313" key="2">
    <source>
        <dbReference type="Proteomes" id="UP000199118"/>
    </source>
</evidence>
<dbReference type="EMBL" id="FNMZ01000001">
    <property type="protein sequence ID" value="SDW35554.1"/>
    <property type="molecule type" value="Genomic_DNA"/>
</dbReference>
<dbReference type="OrthoDB" id="7874774at2"/>
<organism evidence="1 2">
    <name type="scientific">Albimonas donghaensis</name>
    <dbReference type="NCBI Taxonomy" id="356660"/>
    <lineage>
        <taxon>Bacteria</taxon>
        <taxon>Pseudomonadati</taxon>
        <taxon>Pseudomonadota</taxon>
        <taxon>Alphaproteobacteria</taxon>
        <taxon>Rhodobacterales</taxon>
        <taxon>Paracoccaceae</taxon>
        <taxon>Albimonas</taxon>
    </lineage>
</organism>
<dbReference type="PROSITE" id="PS51300">
    <property type="entry name" value="NIRD"/>
    <property type="match status" value="1"/>
</dbReference>